<dbReference type="GO" id="GO:0009231">
    <property type="term" value="P:riboflavin biosynthetic process"/>
    <property type="evidence" value="ECO:0007669"/>
    <property type="project" value="InterPro"/>
</dbReference>
<proteinExistence type="predicted"/>
<keyword evidence="6" id="KW-0548">Nucleotidyltransferase</keyword>
<evidence type="ECO:0000259" key="10">
    <source>
        <dbReference type="Pfam" id="PF06574"/>
    </source>
</evidence>
<dbReference type="InterPro" id="IPR015864">
    <property type="entry name" value="FAD_synthase"/>
</dbReference>
<evidence type="ECO:0000256" key="3">
    <source>
        <dbReference type="ARBA" id="ARBA00022630"/>
    </source>
</evidence>
<reference evidence="11" key="1">
    <citation type="submission" date="2013-12" db="EMBL/GenBank/DDBJ databases">
        <title>A Varibaculum cambriense genome reconstructed from a premature infant gut community with otherwise low bacterial novelty that shifts toward anaerobic metabolism during the third week of life.</title>
        <authorList>
            <person name="Brown C.T."/>
            <person name="Sharon I."/>
            <person name="Thomas B.C."/>
            <person name="Castelle C.J."/>
            <person name="Morowitz M.J."/>
            <person name="Banfield J.F."/>
        </authorList>
    </citation>
    <scope>NUCLEOTIDE SEQUENCE</scope>
</reference>
<protein>
    <recommendedName>
        <fullName evidence="2">FAD synthase</fullName>
        <ecNumber evidence="2">2.7.7.2</ecNumber>
    </recommendedName>
</protein>
<name>W1XJR1_9ZZZZ</name>
<evidence type="ECO:0000256" key="4">
    <source>
        <dbReference type="ARBA" id="ARBA00022643"/>
    </source>
</evidence>
<sequence length="42" mass="4672">MIIKDIYGKDILTSDNYIALGSFDGLHLGHLSLIHKVHLPIV</sequence>
<accession>W1XJR1</accession>
<evidence type="ECO:0000256" key="2">
    <source>
        <dbReference type="ARBA" id="ARBA00012393"/>
    </source>
</evidence>
<dbReference type="GO" id="GO:0006747">
    <property type="term" value="P:FAD biosynthetic process"/>
    <property type="evidence" value="ECO:0007669"/>
    <property type="project" value="UniProtKB-UniPathway"/>
</dbReference>
<keyword evidence="8" id="KW-0274">FAD</keyword>
<evidence type="ECO:0000256" key="9">
    <source>
        <dbReference type="ARBA" id="ARBA00022840"/>
    </source>
</evidence>
<keyword evidence="4" id="KW-0288">FMN</keyword>
<evidence type="ECO:0000256" key="6">
    <source>
        <dbReference type="ARBA" id="ARBA00022695"/>
    </source>
</evidence>
<feature type="domain" description="FAD synthetase" evidence="10">
    <location>
        <begin position="14"/>
        <end position="37"/>
    </location>
</feature>
<dbReference type="UniPathway" id="UPA00277">
    <property type="reaction ID" value="UER00407"/>
</dbReference>
<evidence type="ECO:0000313" key="11">
    <source>
        <dbReference type="EMBL" id="ETJ30603.1"/>
    </source>
</evidence>
<evidence type="ECO:0000256" key="7">
    <source>
        <dbReference type="ARBA" id="ARBA00022741"/>
    </source>
</evidence>
<dbReference type="SUPFAM" id="SSF52374">
    <property type="entry name" value="Nucleotidylyl transferase"/>
    <property type="match status" value="1"/>
</dbReference>
<keyword evidence="7" id="KW-0547">Nucleotide-binding</keyword>
<evidence type="ECO:0000256" key="8">
    <source>
        <dbReference type="ARBA" id="ARBA00022827"/>
    </source>
</evidence>
<dbReference type="Gene3D" id="3.40.50.620">
    <property type="entry name" value="HUPs"/>
    <property type="match status" value="1"/>
</dbReference>
<feature type="non-terminal residue" evidence="11">
    <location>
        <position position="42"/>
    </location>
</feature>
<dbReference type="Pfam" id="PF06574">
    <property type="entry name" value="FAD_syn"/>
    <property type="match status" value="1"/>
</dbReference>
<keyword evidence="5" id="KW-0808">Transferase</keyword>
<dbReference type="EMBL" id="AZMM01014880">
    <property type="protein sequence ID" value="ETJ30603.1"/>
    <property type="molecule type" value="Genomic_DNA"/>
</dbReference>
<dbReference type="GO" id="GO:0005524">
    <property type="term" value="F:ATP binding"/>
    <property type="evidence" value="ECO:0007669"/>
    <property type="project" value="UniProtKB-KW"/>
</dbReference>
<keyword evidence="9" id="KW-0067">ATP-binding</keyword>
<evidence type="ECO:0000256" key="5">
    <source>
        <dbReference type="ARBA" id="ARBA00022679"/>
    </source>
</evidence>
<comment type="caution">
    <text evidence="11">The sequence shown here is derived from an EMBL/GenBank/DDBJ whole genome shotgun (WGS) entry which is preliminary data.</text>
</comment>
<dbReference type="AlphaFoldDB" id="W1XJR1"/>
<evidence type="ECO:0000256" key="1">
    <source>
        <dbReference type="ARBA" id="ARBA00004726"/>
    </source>
</evidence>
<dbReference type="InterPro" id="IPR014729">
    <property type="entry name" value="Rossmann-like_a/b/a_fold"/>
</dbReference>
<dbReference type="GO" id="GO:0003919">
    <property type="term" value="F:FMN adenylyltransferase activity"/>
    <property type="evidence" value="ECO:0007669"/>
    <property type="project" value="UniProtKB-EC"/>
</dbReference>
<gene>
    <name evidence="11" type="ORF">Q604_UNBC14880G0001</name>
</gene>
<dbReference type="EC" id="2.7.7.2" evidence="2"/>
<organism evidence="11">
    <name type="scientific">human gut metagenome</name>
    <dbReference type="NCBI Taxonomy" id="408170"/>
    <lineage>
        <taxon>unclassified sequences</taxon>
        <taxon>metagenomes</taxon>
        <taxon>organismal metagenomes</taxon>
    </lineage>
</organism>
<comment type="pathway">
    <text evidence="1">Cofactor biosynthesis; FAD biosynthesis; FAD from FMN: step 1/1.</text>
</comment>
<keyword evidence="3" id="KW-0285">Flavoprotein</keyword>